<dbReference type="NCBIfam" id="TIGR01552">
    <property type="entry name" value="phd_fam"/>
    <property type="match status" value="1"/>
</dbReference>
<evidence type="ECO:0000313" key="4">
    <source>
        <dbReference type="Proteomes" id="UP000000467"/>
    </source>
</evidence>
<dbReference type="Pfam" id="PF02604">
    <property type="entry name" value="PhdYeFM_antitox"/>
    <property type="match status" value="1"/>
</dbReference>
<dbReference type="EMBL" id="CP003732">
    <property type="protein sequence ID" value="AFV10546.1"/>
    <property type="molecule type" value="Genomic_DNA"/>
</dbReference>
<dbReference type="KEGG" id="tpz:Tph_c02990"/>
<dbReference type="Proteomes" id="UP000000467">
    <property type="component" value="Chromosome"/>
</dbReference>
<name>K4LC84_THEPS</name>
<dbReference type="InterPro" id="IPR036165">
    <property type="entry name" value="YefM-like_sf"/>
</dbReference>
<reference evidence="3 4" key="1">
    <citation type="journal article" date="2012" name="BMC Genomics">
        <title>Genome-guided analysis of physiological and morphological traits of the fermentative acetate oxidizer Thermacetogenium phaeum.</title>
        <authorList>
            <person name="Oehler D."/>
            <person name="Poehlein A."/>
            <person name="Leimbach A."/>
            <person name="Muller N."/>
            <person name="Daniel R."/>
            <person name="Gottschalk G."/>
            <person name="Schink B."/>
        </authorList>
    </citation>
    <scope>NUCLEOTIDE SEQUENCE [LARGE SCALE GENOMIC DNA]</scope>
    <source>
        <strain evidence="4">ATCC BAA-254 / DSM 26808 / PB</strain>
    </source>
</reference>
<evidence type="ECO:0000256" key="1">
    <source>
        <dbReference type="ARBA" id="ARBA00009981"/>
    </source>
</evidence>
<dbReference type="Gene3D" id="3.40.1620.10">
    <property type="entry name" value="YefM-like domain"/>
    <property type="match status" value="1"/>
</dbReference>
<dbReference type="HOGENOM" id="CLU_1864205_0_0_9"/>
<dbReference type="STRING" id="1089553.Tph_c02990"/>
<gene>
    <name evidence="3" type="ordered locus">Tph_c02990</name>
</gene>
<dbReference type="AlphaFoldDB" id="K4LC84"/>
<keyword evidence="4" id="KW-1185">Reference proteome</keyword>
<organism evidence="3 4">
    <name type="scientific">Thermacetogenium phaeum (strain ATCC BAA-254 / DSM 26808 / PB)</name>
    <dbReference type="NCBI Taxonomy" id="1089553"/>
    <lineage>
        <taxon>Bacteria</taxon>
        <taxon>Bacillati</taxon>
        <taxon>Bacillota</taxon>
        <taxon>Clostridia</taxon>
        <taxon>Thermoanaerobacterales</taxon>
        <taxon>Thermoanaerobacteraceae</taxon>
        <taxon>Thermacetogenium</taxon>
    </lineage>
</organism>
<comment type="similarity">
    <text evidence="1 2">Belongs to the phD/YefM antitoxin family.</text>
</comment>
<dbReference type="SUPFAM" id="SSF143120">
    <property type="entry name" value="YefM-like"/>
    <property type="match status" value="1"/>
</dbReference>
<evidence type="ECO:0000256" key="2">
    <source>
        <dbReference type="RuleBase" id="RU362080"/>
    </source>
</evidence>
<dbReference type="InterPro" id="IPR051416">
    <property type="entry name" value="phD-YefM_TA_antitoxins"/>
</dbReference>
<proteinExistence type="inferred from homology"/>
<sequence>MIDKEVLEEKLKLLTEYITVTTTATQLTGKTSNSNKIRRSPHLALVLSLVYNGVERLIKMSRKVNIHEAKTHFSKLLARVKEGEEIIIAKAGKPVARLVPIKEQPEKHVPGSAKGKITIAPDFDAPLSDSVLELFEK</sequence>
<dbReference type="PANTHER" id="PTHR35377">
    <property type="entry name" value="ANTITOXIN VAPB49-RELATED-RELATED"/>
    <property type="match status" value="1"/>
</dbReference>
<evidence type="ECO:0000313" key="3">
    <source>
        <dbReference type="EMBL" id="AFV10546.1"/>
    </source>
</evidence>
<comment type="function">
    <text evidence="2">Antitoxin component of a type II toxin-antitoxin (TA) system.</text>
</comment>
<dbReference type="PANTHER" id="PTHR35377:SF4">
    <property type="entry name" value="PREVENT-HOST-DEATH FAMILY PROTEIN"/>
    <property type="match status" value="1"/>
</dbReference>
<dbReference type="RefSeq" id="WP_015049465.1">
    <property type="nucleotide sequence ID" value="NZ_KI912609.1"/>
</dbReference>
<dbReference type="InterPro" id="IPR006442">
    <property type="entry name" value="Antitoxin_Phd/YefM"/>
</dbReference>
<protein>
    <recommendedName>
        <fullName evidence="2">Antitoxin</fullName>
    </recommendedName>
</protein>
<dbReference type="eggNOG" id="COG4118">
    <property type="taxonomic scope" value="Bacteria"/>
</dbReference>
<accession>K4LC84</accession>